<comment type="caution">
    <text evidence="4">The sequence shown here is derived from an EMBL/GenBank/DDBJ whole genome shotgun (WGS) entry which is preliminary data.</text>
</comment>
<feature type="transmembrane region" description="Helical" evidence="2">
    <location>
        <begin position="200"/>
        <end position="221"/>
    </location>
</feature>
<dbReference type="Proteomes" id="UP001327093">
    <property type="component" value="Unassembled WGS sequence"/>
</dbReference>
<keyword evidence="2" id="KW-0472">Membrane</keyword>
<evidence type="ECO:0000256" key="2">
    <source>
        <dbReference type="SAM" id="Phobius"/>
    </source>
</evidence>
<evidence type="ECO:0000313" key="4">
    <source>
        <dbReference type="EMBL" id="MEB3368011.1"/>
    </source>
</evidence>
<keyword evidence="2" id="KW-1133">Transmembrane helix</keyword>
<dbReference type="RefSeq" id="WP_324265546.1">
    <property type="nucleotide sequence ID" value="NZ_JAWLNX010000006.1"/>
</dbReference>
<proteinExistence type="predicted"/>
<feature type="transmembrane region" description="Helical" evidence="2">
    <location>
        <begin position="287"/>
        <end position="306"/>
    </location>
</feature>
<feature type="transmembrane region" description="Helical" evidence="2">
    <location>
        <begin position="381"/>
        <end position="404"/>
    </location>
</feature>
<accession>A0ABU6A945</accession>
<protein>
    <submittedName>
        <fullName evidence="4">Heparan-alpha-glucosaminide N-acetyltransferase domain-containing protein</fullName>
    </submittedName>
</protein>
<feature type="transmembrane region" description="Helical" evidence="2">
    <location>
        <begin position="98"/>
        <end position="115"/>
    </location>
</feature>
<evidence type="ECO:0000259" key="3">
    <source>
        <dbReference type="Pfam" id="PF07786"/>
    </source>
</evidence>
<feature type="transmembrane region" description="Helical" evidence="2">
    <location>
        <begin position="121"/>
        <end position="141"/>
    </location>
</feature>
<feature type="region of interest" description="Disordered" evidence="1">
    <location>
        <begin position="1"/>
        <end position="21"/>
    </location>
</feature>
<keyword evidence="2" id="KW-0812">Transmembrane</keyword>
<dbReference type="Pfam" id="PF07786">
    <property type="entry name" value="HGSNAT_cat"/>
    <property type="match status" value="1"/>
</dbReference>
<keyword evidence="5" id="KW-1185">Reference proteome</keyword>
<evidence type="ECO:0000313" key="5">
    <source>
        <dbReference type="Proteomes" id="UP001327093"/>
    </source>
</evidence>
<sequence length="435" mass="46022">MTAVAPERSSPRARPATSGRPGRLVGVDVARFVAVFGMFCIHFGVPFASGWPEVWAAQFFSGRSTALFTFLAGVSLALMTGRATPPVGVALREARSRVAVRAVVLLVLGLVLAKATEATGFLLTVIIPFYGLYFLLAVPFLGLRARGLVVAAAVSAAVGPQLSFVLRGWIAADTPMAGLVSLVDSVDPGHLLAEEGLFDLLLLGFYPAASYLPLVLAGLAVGRLDLTSTRVRLRVGVTGLVLSLVGYQVSFLLVPVGPPSPVEGTIPVGHPEWLLAANAHSGTTFELLGSGGIALVVLAICLEAADRAGRWLTPLAKAGSMALTLYAAHAVALAWQIVSGGWPLSGVPENLAHLASMGPALPLDDPHMPWFPRDGHQPTGVVALVNTFMPEVFLIFTFAFTYTWRHFFRRGPLEALVSDVVRWATSPKRPRTPAT</sequence>
<dbReference type="EMBL" id="JAWLNX010000006">
    <property type="protein sequence ID" value="MEB3368011.1"/>
    <property type="molecule type" value="Genomic_DNA"/>
</dbReference>
<dbReference type="PANTHER" id="PTHR30590">
    <property type="entry name" value="INNER MEMBRANE PROTEIN"/>
    <property type="match status" value="1"/>
</dbReference>
<name>A0ABU6A945_9PSEU</name>
<reference evidence="4 5" key="1">
    <citation type="submission" date="2023-10" db="EMBL/GenBank/DDBJ databases">
        <title>Saccharopolyspora sp. nov., isolated from mangrove soil.</title>
        <authorList>
            <person name="Lu Y."/>
            <person name="Liu W."/>
        </authorList>
    </citation>
    <scope>NUCLEOTIDE SEQUENCE [LARGE SCALE GENOMIC DNA]</scope>
    <source>
        <strain evidence="4 5">S2-29</strain>
    </source>
</reference>
<dbReference type="InterPro" id="IPR012429">
    <property type="entry name" value="HGSNAT_cat"/>
</dbReference>
<gene>
    <name evidence="4" type="ORF">R4I43_11400</name>
</gene>
<feature type="transmembrane region" description="Helical" evidence="2">
    <location>
        <begin position="148"/>
        <end position="170"/>
    </location>
</feature>
<feature type="transmembrane region" description="Helical" evidence="2">
    <location>
        <begin position="318"/>
        <end position="338"/>
    </location>
</feature>
<feature type="transmembrane region" description="Helical" evidence="2">
    <location>
        <begin position="233"/>
        <end position="254"/>
    </location>
</feature>
<feature type="transmembrane region" description="Helical" evidence="2">
    <location>
        <begin position="29"/>
        <end position="49"/>
    </location>
</feature>
<feature type="domain" description="Heparan-alpha-glucosaminide N-acetyltransferase catalytic" evidence="3">
    <location>
        <begin position="23"/>
        <end position="164"/>
    </location>
</feature>
<dbReference type="PANTHER" id="PTHR30590:SF3">
    <property type="entry name" value="HYPOTHETICAL MEMBRANE SPANNING PROTEIN"/>
    <property type="match status" value="1"/>
</dbReference>
<evidence type="ECO:0000256" key="1">
    <source>
        <dbReference type="SAM" id="MobiDB-lite"/>
    </source>
</evidence>
<organism evidence="4 5">
    <name type="scientific">Saccharopolyspora mangrovi</name>
    <dbReference type="NCBI Taxonomy" id="3082379"/>
    <lineage>
        <taxon>Bacteria</taxon>
        <taxon>Bacillati</taxon>
        <taxon>Actinomycetota</taxon>
        <taxon>Actinomycetes</taxon>
        <taxon>Pseudonocardiales</taxon>
        <taxon>Pseudonocardiaceae</taxon>
        <taxon>Saccharopolyspora</taxon>
    </lineage>
</organism>
<dbReference type="InterPro" id="IPR052529">
    <property type="entry name" value="Bact_Transport_Assoc"/>
</dbReference>